<protein>
    <submittedName>
        <fullName evidence="1">Uncharacterized protein</fullName>
    </submittedName>
</protein>
<evidence type="ECO:0000313" key="1">
    <source>
        <dbReference type="EMBL" id="KAK8555274.1"/>
    </source>
</evidence>
<evidence type="ECO:0000313" key="2">
    <source>
        <dbReference type="Proteomes" id="UP001472677"/>
    </source>
</evidence>
<comment type="caution">
    <text evidence="1">The sequence shown here is derived from an EMBL/GenBank/DDBJ whole genome shotgun (WGS) entry which is preliminary data.</text>
</comment>
<dbReference type="EMBL" id="JBBPBM010000018">
    <property type="protein sequence ID" value="KAK8555274.1"/>
    <property type="molecule type" value="Genomic_DNA"/>
</dbReference>
<accession>A0ABR2E9K0</accession>
<gene>
    <name evidence="1" type="ORF">V6N12_009422</name>
</gene>
<organism evidence="1 2">
    <name type="scientific">Hibiscus sabdariffa</name>
    <name type="common">roselle</name>
    <dbReference type="NCBI Taxonomy" id="183260"/>
    <lineage>
        <taxon>Eukaryota</taxon>
        <taxon>Viridiplantae</taxon>
        <taxon>Streptophyta</taxon>
        <taxon>Embryophyta</taxon>
        <taxon>Tracheophyta</taxon>
        <taxon>Spermatophyta</taxon>
        <taxon>Magnoliopsida</taxon>
        <taxon>eudicotyledons</taxon>
        <taxon>Gunneridae</taxon>
        <taxon>Pentapetalae</taxon>
        <taxon>rosids</taxon>
        <taxon>malvids</taxon>
        <taxon>Malvales</taxon>
        <taxon>Malvaceae</taxon>
        <taxon>Malvoideae</taxon>
        <taxon>Hibiscus</taxon>
    </lineage>
</organism>
<keyword evidence="2" id="KW-1185">Reference proteome</keyword>
<proteinExistence type="predicted"/>
<name>A0ABR2E9K0_9ROSI</name>
<dbReference type="Proteomes" id="UP001472677">
    <property type="component" value="Unassembled WGS sequence"/>
</dbReference>
<reference evidence="1 2" key="1">
    <citation type="journal article" date="2024" name="G3 (Bethesda)">
        <title>Genome assembly of Hibiscus sabdariffa L. provides insights into metabolisms of medicinal natural products.</title>
        <authorList>
            <person name="Kim T."/>
        </authorList>
    </citation>
    <scope>NUCLEOTIDE SEQUENCE [LARGE SCALE GENOMIC DNA]</scope>
    <source>
        <strain evidence="1">TK-2024</strain>
        <tissue evidence="1">Old leaves</tissue>
    </source>
</reference>
<sequence>MRCLGRDNRSCSAVILAATSELGRASYCVTDLSLSPDNLLPCLYLISLDSKSSPSQPMSTEYLPHKNAQKNMLIKSHYTCDFCAYLGRDHVMTWLLLCLLAGLGDGCSSGPAECWQHVLERSDADAQKRQGWNLELPEVLLPGFIVLLLGQVSWHVELRMGLLR</sequence>